<comment type="caution">
    <text evidence="2">The sequence shown here is derived from an EMBL/GenBank/DDBJ whole genome shotgun (WGS) entry which is preliminary data.</text>
</comment>
<evidence type="ECO:0000313" key="2">
    <source>
        <dbReference type="EMBL" id="MPC76980.1"/>
    </source>
</evidence>
<dbReference type="EMBL" id="VSRR010044735">
    <property type="protein sequence ID" value="MPC76980.1"/>
    <property type="molecule type" value="Genomic_DNA"/>
</dbReference>
<evidence type="ECO:0000313" key="3">
    <source>
        <dbReference type="Proteomes" id="UP000324222"/>
    </source>
</evidence>
<dbReference type="Proteomes" id="UP000324222">
    <property type="component" value="Unassembled WGS sequence"/>
</dbReference>
<dbReference type="AlphaFoldDB" id="A0A5B7HWY6"/>
<sequence>MPDSLLQLPSFSYALISSSTSKSPFLSFFLFPSALVYMRTWEGQCREVAVAGRVVRRVAGLKRGHTDILTH</sequence>
<keyword evidence="1" id="KW-0472">Membrane</keyword>
<organism evidence="2 3">
    <name type="scientific">Portunus trituberculatus</name>
    <name type="common">Swimming crab</name>
    <name type="synonym">Neptunus trituberculatus</name>
    <dbReference type="NCBI Taxonomy" id="210409"/>
    <lineage>
        <taxon>Eukaryota</taxon>
        <taxon>Metazoa</taxon>
        <taxon>Ecdysozoa</taxon>
        <taxon>Arthropoda</taxon>
        <taxon>Crustacea</taxon>
        <taxon>Multicrustacea</taxon>
        <taxon>Malacostraca</taxon>
        <taxon>Eumalacostraca</taxon>
        <taxon>Eucarida</taxon>
        <taxon>Decapoda</taxon>
        <taxon>Pleocyemata</taxon>
        <taxon>Brachyura</taxon>
        <taxon>Eubrachyura</taxon>
        <taxon>Portunoidea</taxon>
        <taxon>Portunidae</taxon>
        <taxon>Portuninae</taxon>
        <taxon>Portunus</taxon>
    </lineage>
</organism>
<feature type="transmembrane region" description="Helical" evidence="1">
    <location>
        <begin position="12"/>
        <end position="37"/>
    </location>
</feature>
<gene>
    <name evidence="2" type="ORF">E2C01_071417</name>
</gene>
<keyword evidence="3" id="KW-1185">Reference proteome</keyword>
<evidence type="ECO:0000256" key="1">
    <source>
        <dbReference type="SAM" id="Phobius"/>
    </source>
</evidence>
<reference evidence="2 3" key="1">
    <citation type="submission" date="2019-05" db="EMBL/GenBank/DDBJ databases">
        <title>Another draft genome of Portunus trituberculatus and its Hox gene families provides insights of decapod evolution.</title>
        <authorList>
            <person name="Jeong J.-H."/>
            <person name="Song I."/>
            <person name="Kim S."/>
            <person name="Choi T."/>
            <person name="Kim D."/>
            <person name="Ryu S."/>
            <person name="Kim W."/>
        </authorList>
    </citation>
    <scope>NUCLEOTIDE SEQUENCE [LARGE SCALE GENOMIC DNA]</scope>
    <source>
        <tissue evidence="2">Muscle</tissue>
    </source>
</reference>
<keyword evidence="1" id="KW-1133">Transmembrane helix</keyword>
<proteinExistence type="predicted"/>
<keyword evidence="1" id="KW-0812">Transmembrane</keyword>
<name>A0A5B7HWY6_PORTR</name>
<protein>
    <submittedName>
        <fullName evidence="2">Uncharacterized protein</fullName>
    </submittedName>
</protein>
<accession>A0A5B7HWY6</accession>